<comment type="caution">
    <text evidence="2">The sequence shown here is derived from an EMBL/GenBank/DDBJ whole genome shotgun (WGS) entry which is preliminary data.</text>
</comment>
<name>A0AAV5EL48_ELECO</name>
<reference evidence="2" key="1">
    <citation type="journal article" date="2018" name="DNA Res.">
        <title>Multiple hybrid de novo genome assembly of finger millet, an orphan allotetraploid crop.</title>
        <authorList>
            <person name="Hatakeyama M."/>
            <person name="Aluri S."/>
            <person name="Balachadran M.T."/>
            <person name="Sivarajan S.R."/>
            <person name="Patrignani A."/>
            <person name="Gruter S."/>
            <person name="Poveda L."/>
            <person name="Shimizu-Inatsugi R."/>
            <person name="Baeten J."/>
            <person name="Francoijs K.J."/>
            <person name="Nataraja K.N."/>
            <person name="Reddy Y.A.N."/>
            <person name="Phadnis S."/>
            <person name="Ravikumar R.L."/>
            <person name="Schlapbach R."/>
            <person name="Sreeman S.M."/>
            <person name="Shimizu K.K."/>
        </authorList>
    </citation>
    <scope>NUCLEOTIDE SEQUENCE</scope>
</reference>
<feature type="domain" description="KIB1-4 beta-propeller" evidence="1">
    <location>
        <begin position="3"/>
        <end position="141"/>
    </location>
</feature>
<sequence length="204" mass="23110">MSVMTLGGRVYFATLQGSILKLRLHPRPRLELVIKDNFAGAICMWVMSYLVPADDNGRGMLMVRYLIRHALKLHPRRGDDRTVSRYKYNWHLLEVFKVDIKGKKLIPAESIGQRAVFVGDVTCVSLSSRMFPSVYADAIYLGYNSHCSIPCGLRHLGCNRIELRLDLVLEGGGNAPFGFSRSLREQERVVPHARPCSLEEYLVC</sequence>
<evidence type="ECO:0000313" key="2">
    <source>
        <dbReference type="EMBL" id="GJN23522.1"/>
    </source>
</evidence>
<reference evidence="2" key="2">
    <citation type="submission" date="2021-12" db="EMBL/GenBank/DDBJ databases">
        <title>Resequencing data analysis of finger millet.</title>
        <authorList>
            <person name="Hatakeyama M."/>
            <person name="Aluri S."/>
            <person name="Balachadran M.T."/>
            <person name="Sivarajan S.R."/>
            <person name="Poveda L."/>
            <person name="Shimizu-Inatsugi R."/>
            <person name="Schlapbach R."/>
            <person name="Sreeman S.M."/>
            <person name="Shimizu K.K."/>
        </authorList>
    </citation>
    <scope>NUCLEOTIDE SEQUENCE</scope>
</reference>
<proteinExistence type="predicted"/>
<evidence type="ECO:0000259" key="1">
    <source>
        <dbReference type="Pfam" id="PF03478"/>
    </source>
</evidence>
<organism evidence="2 3">
    <name type="scientific">Eleusine coracana subsp. coracana</name>
    <dbReference type="NCBI Taxonomy" id="191504"/>
    <lineage>
        <taxon>Eukaryota</taxon>
        <taxon>Viridiplantae</taxon>
        <taxon>Streptophyta</taxon>
        <taxon>Embryophyta</taxon>
        <taxon>Tracheophyta</taxon>
        <taxon>Spermatophyta</taxon>
        <taxon>Magnoliopsida</taxon>
        <taxon>Liliopsida</taxon>
        <taxon>Poales</taxon>
        <taxon>Poaceae</taxon>
        <taxon>PACMAD clade</taxon>
        <taxon>Chloridoideae</taxon>
        <taxon>Cynodonteae</taxon>
        <taxon>Eleusininae</taxon>
        <taxon>Eleusine</taxon>
    </lineage>
</organism>
<dbReference type="Pfam" id="PF03478">
    <property type="entry name" value="Beta-prop_KIB1-4"/>
    <property type="match status" value="1"/>
</dbReference>
<dbReference type="InterPro" id="IPR005174">
    <property type="entry name" value="KIB1-4_b-propeller"/>
</dbReference>
<dbReference type="PANTHER" id="PTHR33165">
    <property type="entry name" value="F-BOX DOMAIN CONTAINING PROTEIN-LIKE-RELATED"/>
    <property type="match status" value="1"/>
</dbReference>
<gene>
    <name evidence="2" type="primary">gb11177</name>
    <name evidence="2" type="ORF">PR202_gb11177</name>
</gene>
<accession>A0AAV5EL48</accession>
<dbReference type="EMBL" id="BQKI01000076">
    <property type="protein sequence ID" value="GJN23522.1"/>
    <property type="molecule type" value="Genomic_DNA"/>
</dbReference>
<dbReference type="PANTHER" id="PTHR33165:SF58">
    <property type="entry name" value="OS05G0123400 PROTEIN"/>
    <property type="match status" value="1"/>
</dbReference>
<keyword evidence="3" id="KW-1185">Reference proteome</keyword>
<dbReference type="Proteomes" id="UP001054889">
    <property type="component" value="Unassembled WGS sequence"/>
</dbReference>
<evidence type="ECO:0000313" key="3">
    <source>
        <dbReference type="Proteomes" id="UP001054889"/>
    </source>
</evidence>
<protein>
    <recommendedName>
        <fullName evidence="1">KIB1-4 beta-propeller domain-containing protein</fullName>
    </recommendedName>
</protein>
<dbReference type="AlphaFoldDB" id="A0AAV5EL48"/>